<comment type="caution">
    <text evidence="5">The sequence shown here is derived from an EMBL/GenBank/DDBJ whole genome shotgun (WGS) entry which is preliminary data.</text>
</comment>
<dbReference type="PROSITE" id="PS00045">
    <property type="entry name" value="HISTONE_LIKE"/>
    <property type="match status" value="1"/>
</dbReference>
<evidence type="ECO:0000256" key="1">
    <source>
        <dbReference type="ARBA" id="ARBA00023067"/>
    </source>
</evidence>
<evidence type="ECO:0000256" key="4">
    <source>
        <dbReference type="SAM" id="MobiDB-lite"/>
    </source>
</evidence>
<comment type="similarity">
    <text evidence="3">Belongs to the bacterial histone-like protein family.</text>
</comment>
<gene>
    <name evidence="5" type="ORF">GCM10009663_22810</name>
</gene>
<keyword evidence="2" id="KW-0238">DNA-binding</keyword>
<dbReference type="SMART" id="SM00411">
    <property type="entry name" value="BHL"/>
    <property type="match status" value="1"/>
</dbReference>
<dbReference type="Proteomes" id="UP001499987">
    <property type="component" value="Unassembled WGS sequence"/>
</dbReference>
<dbReference type="PANTHER" id="PTHR33175:SF3">
    <property type="entry name" value="DNA-BINDING PROTEIN HU-BETA"/>
    <property type="match status" value="1"/>
</dbReference>
<evidence type="ECO:0000256" key="2">
    <source>
        <dbReference type="ARBA" id="ARBA00023125"/>
    </source>
</evidence>
<dbReference type="Pfam" id="PF00216">
    <property type="entry name" value="Bac_DNA_binding"/>
    <property type="match status" value="1"/>
</dbReference>
<dbReference type="PANTHER" id="PTHR33175">
    <property type="entry name" value="DNA-BINDING PROTEIN HU"/>
    <property type="match status" value="1"/>
</dbReference>
<evidence type="ECO:0008006" key="7">
    <source>
        <dbReference type="Google" id="ProtNLM"/>
    </source>
</evidence>
<dbReference type="Gene3D" id="4.10.520.10">
    <property type="entry name" value="IHF-like DNA-binding proteins"/>
    <property type="match status" value="1"/>
</dbReference>
<dbReference type="SUPFAM" id="SSF47729">
    <property type="entry name" value="IHF-like DNA-binding proteins"/>
    <property type="match status" value="1"/>
</dbReference>
<sequence length="143" mass="15217">MRRFGAGARPLTTPRLNEHQCADQRPIRVPPEGATDGAPAHRKQQTTGVHMNRSELVAALAERAEVTRKDADAVLAAFAEVVGEVVAKGDEKVTIPGFLTFERTHRAARTARNPQTGDPIQIPAGYSAKVSAGSKLKEAAKGA</sequence>
<evidence type="ECO:0000256" key="3">
    <source>
        <dbReference type="RuleBase" id="RU003939"/>
    </source>
</evidence>
<evidence type="ECO:0000313" key="5">
    <source>
        <dbReference type="EMBL" id="GAA1079785.1"/>
    </source>
</evidence>
<dbReference type="InterPro" id="IPR010992">
    <property type="entry name" value="IHF-like_DNA-bd_dom_sf"/>
</dbReference>
<dbReference type="EMBL" id="BAAALD010000016">
    <property type="protein sequence ID" value="GAA1079785.1"/>
    <property type="molecule type" value="Genomic_DNA"/>
</dbReference>
<dbReference type="CDD" id="cd14435">
    <property type="entry name" value="SPO1_TF1_like"/>
    <property type="match status" value="1"/>
</dbReference>
<protein>
    <recommendedName>
        <fullName evidence="7">Integration host factor</fullName>
    </recommendedName>
</protein>
<feature type="region of interest" description="Disordered" evidence="4">
    <location>
        <begin position="1"/>
        <end position="50"/>
    </location>
</feature>
<evidence type="ECO:0000313" key="6">
    <source>
        <dbReference type="Proteomes" id="UP001499987"/>
    </source>
</evidence>
<proteinExistence type="inferred from homology"/>
<dbReference type="PRINTS" id="PR01727">
    <property type="entry name" value="DNABINDINGHU"/>
</dbReference>
<feature type="compositionally biased region" description="Basic and acidic residues" evidence="4">
    <location>
        <begin position="16"/>
        <end position="26"/>
    </location>
</feature>
<dbReference type="InterPro" id="IPR000119">
    <property type="entry name" value="Hist_DNA-bd"/>
</dbReference>
<organism evidence="5 6">
    <name type="scientific">Kitasatospora arboriphila</name>
    <dbReference type="NCBI Taxonomy" id="258052"/>
    <lineage>
        <taxon>Bacteria</taxon>
        <taxon>Bacillati</taxon>
        <taxon>Actinomycetota</taxon>
        <taxon>Actinomycetes</taxon>
        <taxon>Kitasatosporales</taxon>
        <taxon>Streptomycetaceae</taxon>
        <taxon>Kitasatospora</taxon>
    </lineage>
</organism>
<accession>A0ABP4DYN3</accession>
<dbReference type="InterPro" id="IPR020816">
    <property type="entry name" value="Histone-like_DNA-bd_CS"/>
</dbReference>
<keyword evidence="1" id="KW-0226">DNA condensation</keyword>
<name>A0ABP4DYN3_9ACTN</name>
<reference evidence="6" key="1">
    <citation type="journal article" date="2019" name="Int. J. Syst. Evol. Microbiol.">
        <title>The Global Catalogue of Microorganisms (GCM) 10K type strain sequencing project: providing services to taxonomists for standard genome sequencing and annotation.</title>
        <authorList>
            <consortium name="The Broad Institute Genomics Platform"/>
            <consortium name="The Broad Institute Genome Sequencing Center for Infectious Disease"/>
            <person name="Wu L."/>
            <person name="Ma J."/>
        </authorList>
    </citation>
    <scope>NUCLEOTIDE SEQUENCE [LARGE SCALE GENOMIC DNA]</scope>
    <source>
        <strain evidence="6">JCM 13002</strain>
    </source>
</reference>
<keyword evidence="6" id="KW-1185">Reference proteome</keyword>